<evidence type="ECO:0000256" key="1">
    <source>
        <dbReference type="ARBA" id="ARBA00009437"/>
    </source>
</evidence>
<evidence type="ECO:0000256" key="3">
    <source>
        <dbReference type="ARBA" id="ARBA00023125"/>
    </source>
</evidence>
<evidence type="ECO:0000259" key="5">
    <source>
        <dbReference type="PROSITE" id="PS50931"/>
    </source>
</evidence>
<keyword evidence="3 6" id="KW-0238">DNA-binding</keyword>
<dbReference type="PANTHER" id="PTHR30346:SF0">
    <property type="entry name" value="HCA OPERON TRANSCRIPTIONAL ACTIVATOR HCAR"/>
    <property type="match status" value="1"/>
</dbReference>
<proteinExistence type="inferred from homology"/>
<gene>
    <name evidence="6" type="ORF">H4W30_002749</name>
</gene>
<dbReference type="SUPFAM" id="SSF46785">
    <property type="entry name" value="Winged helix' DNA-binding domain"/>
    <property type="match status" value="1"/>
</dbReference>
<dbReference type="Gene3D" id="3.40.190.10">
    <property type="entry name" value="Periplasmic binding protein-like II"/>
    <property type="match status" value="2"/>
</dbReference>
<keyword evidence="2" id="KW-0805">Transcription regulation</keyword>
<evidence type="ECO:0000313" key="6">
    <source>
        <dbReference type="EMBL" id="MBE1575702.1"/>
    </source>
</evidence>
<evidence type="ECO:0000256" key="2">
    <source>
        <dbReference type="ARBA" id="ARBA00023015"/>
    </source>
</evidence>
<dbReference type="Gene3D" id="1.10.10.10">
    <property type="entry name" value="Winged helix-like DNA-binding domain superfamily/Winged helix DNA-binding domain"/>
    <property type="match status" value="1"/>
</dbReference>
<dbReference type="Proteomes" id="UP000656548">
    <property type="component" value="Unassembled WGS sequence"/>
</dbReference>
<evidence type="ECO:0000256" key="4">
    <source>
        <dbReference type="ARBA" id="ARBA00023163"/>
    </source>
</evidence>
<comment type="caution">
    <text evidence="6">The sequence shown here is derived from an EMBL/GenBank/DDBJ whole genome shotgun (WGS) entry which is preliminary data.</text>
</comment>
<dbReference type="EMBL" id="JADBEJ010000004">
    <property type="protein sequence ID" value="MBE1575702.1"/>
    <property type="molecule type" value="Genomic_DNA"/>
</dbReference>
<dbReference type="InterPro" id="IPR000847">
    <property type="entry name" value="LysR_HTH_N"/>
</dbReference>
<reference evidence="6 7" key="1">
    <citation type="submission" date="2020-10" db="EMBL/GenBank/DDBJ databases">
        <title>Sequencing the genomes of 1000 actinobacteria strains.</title>
        <authorList>
            <person name="Klenk H.-P."/>
        </authorList>
    </citation>
    <scope>NUCLEOTIDE SEQUENCE [LARGE SCALE GENOMIC DNA]</scope>
    <source>
        <strain evidence="6 7">DSM 46661</strain>
    </source>
</reference>
<comment type="similarity">
    <text evidence="1">Belongs to the LysR transcriptional regulatory family.</text>
</comment>
<dbReference type="InterPro" id="IPR036388">
    <property type="entry name" value="WH-like_DNA-bd_sf"/>
</dbReference>
<dbReference type="Pfam" id="PF00126">
    <property type="entry name" value="HTH_1"/>
    <property type="match status" value="1"/>
</dbReference>
<dbReference type="InterPro" id="IPR036390">
    <property type="entry name" value="WH_DNA-bd_sf"/>
</dbReference>
<dbReference type="Pfam" id="PF03466">
    <property type="entry name" value="LysR_substrate"/>
    <property type="match status" value="1"/>
</dbReference>
<protein>
    <submittedName>
        <fullName evidence="6">DNA-binding transcriptional LysR family regulator</fullName>
    </submittedName>
</protein>
<dbReference type="PANTHER" id="PTHR30346">
    <property type="entry name" value="TRANSCRIPTIONAL DUAL REGULATOR HCAR-RELATED"/>
    <property type="match status" value="1"/>
</dbReference>
<organism evidence="6 7">
    <name type="scientific">Amycolatopsis roodepoortensis</name>
    <dbReference type="NCBI Taxonomy" id="700274"/>
    <lineage>
        <taxon>Bacteria</taxon>
        <taxon>Bacillati</taxon>
        <taxon>Actinomycetota</taxon>
        <taxon>Actinomycetes</taxon>
        <taxon>Pseudonocardiales</taxon>
        <taxon>Pseudonocardiaceae</taxon>
        <taxon>Amycolatopsis</taxon>
    </lineage>
</organism>
<dbReference type="PROSITE" id="PS50931">
    <property type="entry name" value="HTH_LYSR"/>
    <property type="match status" value="1"/>
</dbReference>
<dbReference type="SUPFAM" id="SSF53850">
    <property type="entry name" value="Periplasmic binding protein-like II"/>
    <property type="match status" value="1"/>
</dbReference>
<feature type="domain" description="HTH lysR-type" evidence="5">
    <location>
        <begin position="3"/>
        <end position="60"/>
    </location>
</feature>
<keyword evidence="4" id="KW-0804">Transcription</keyword>
<dbReference type="RefSeq" id="WP_192743163.1">
    <property type="nucleotide sequence ID" value="NZ_JADBEJ010000004.1"/>
</dbReference>
<name>A0ABR9L5R4_9PSEU</name>
<dbReference type="PRINTS" id="PR00039">
    <property type="entry name" value="HTHLYSR"/>
</dbReference>
<evidence type="ECO:0000313" key="7">
    <source>
        <dbReference type="Proteomes" id="UP000656548"/>
    </source>
</evidence>
<dbReference type="InterPro" id="IPR005119">
    <property type="entry name" value="LysR_subst-bd"/>
</dbReference>
<sequence>MELDLGAVRAFVAVADDRYFSEAAIRLEISQQAISKRVAKLESDLGVRLLSRTRGGAEPTEDGEEFLTHARALISLADQAVERLHGRRRALRVDVLGTRLATMEVIRAFHSEHDDELELVTPGLGADRRSLLPESVDAAFARVSTVPSPGIGRTPAYLEPANLLVGRRHPFARRRRVAMAELAGLTAWMPYNARASEWAEFWQELCPEFGILVDTDGPNFGLEHHIEVLSESTDRLGFVGAKMHVPWHPDVVQIPLVDPTPVYPFSLLWRLENRHPTLRLLIEHVRSAYRPFDAERQWLPVSDREAMSAADNCPLWPDKALS</sequence>
<accession>A0ABR9L5R4</accession>
<dbReference type="GO" id="GO:0003677">
    <property type="term" value="F:DNA binding"/>
    <property type="evidence" value="ECO:0007669"/>
    <property type="project" value="UniProtKB-KW"/>
</dbReference>
<keyword evidence="7" id="KW-1185">Reference proteome</keyword>